<evidence type="ECO:0000256" key="1">
    <source>
        <dbReference type="ARBA" id="ARBA00001974"/>
    </source>
</evidence>
<dbReference type="SUPFAM" id="SSF56176">
    <property type="entry name" value="FAD-binding/transporter-associated domain-like"/>
    <property type="match status" value="1"/>
</dbReference>
<dbReference type="PIRSF" id="PIRSF000136">
    <property type="entry name" value="LGO_GLO"/>
    <property type="match status" value="1"/>
</dbReference>
<sequence length="494" mass="55099">MSSDALASSPPPPASAAKLADIPLQTLYALLAPVTLRAGDSRATFTNWGLSYTCTPLSVFEPATEEQCSLILELARREGKTVRVAGIGHSPSDLACTTDFMLRTTRLNRVLEVDAEKHLVAAQAGVILSVLHDELARHGLAMRNLGSISDQTLGGVVTTATHGSGMQYPVLSMDVKALVLLLADGSRVRCSREENPDLFLASICGLGSTGLILEITLEVEPAFRLKEIQESHTFDDVVGNLDSIAHAAEHVRLWWFPHADVVRVSSSNRTSEPRKPVGTWLWHSVLGYHVLQFLLFLGRYVPALNLWIGRFMAWLVRDRTVTVDDSHRVFNIDCKYPQFTTEWAVSYEHAQACLRELRTWLEREFADPAGLRPHSSIEIRFSAPDDIWLSPSYDQRTCWIGLVQFKPYGLNVPYRKLFAHFETIMLKYGGKPHWAKSHPLGPAELRALYPRFDDFVRVLAAVDPAGLFRNPYVQRHIYGSTDAAAGARVFKKMP</sequence>
<proteinExistence type="inferred from homology"/>
<dbReference type="OrthoDB" id="610608at2759"/>
<dbReference type="InterPro" id="IPR030654">
    <property type="entry name" value="Sugar_lactone_oxidase"/>
</dbReference>
<evidence type="ECO:0000256" key="7">
    <source>
        <dbReference type="ARBA" id="ARBA00022827"/>
    </source>
</evidence>
<dbReference type="Pfam" id="PF04030">
    <property type="entry name" value="ALO"/>
    <property type="match status" value="1"/>
</dbReference>
<evidence type="ECO:0000259" key="12">
    <source>
        <dbReference type="PROSITE" id="PS51387"/>
    </source>
</evidence>
<evidence type="ECO:0000256" key="10">
    <source>
        <dbReference type="ARBA" id="ARBA00033418"/>
    </source>
</evidence>
<keyword evidence="8 11" id="KW-0560">Oxidoreductase</keyword>
<comment type="cofactor">
    <cofactor evidence="1 11">
        <name>FAD</name>
        <dbReference type="ChEBI" id="CHEBI:57692"/>
    </cofactor>
</comment>
<keyword evidence="7 11" id="KW-0274">FAD</keyword>
<evidence type="ECO:0000256" key="2">
    <source>
        <dbReference type="ARBA" id="ARBA00004370"/>
    </source>
</evidence>
<evidence type="ECO:0000256" key="11">
    <source>
        <dbReference type="RuleBase" id="RU367158"/>
    </source>
</evidence>
<evidence type="ECO:0000313" key="14">
    <source>
        <dbReference type="Proteomes" id="UP000184267"/>
    </source>
</evidence>
<evidence type="ECO:0000313" key="13">
    <source>
        <dbReference type="EMBL" id="OJT12359.1"/>
    </source>
</evidence>
<gene>
    <name evidence="13" type="ORF">TRAPUB_11134</name>
</gene>
<organism evidence="13 14">
    <name type="scientific">Trametes pubescens</name>
    <name type="common">White-rot fungus</name>
    <dbReference type="NCBI Taxonomy" id="154538"/>
    <lineage>
        <taxon>Eukaryota</taxon>
        <taxon>Fungi</taxon>
        <taxon>Dikarya</taxon>
        <taxon>Basidiomycota</taxon>
        <taxon>Agaricomycotina</taxon>
        <taxon>Agaricomycetes</taxon>
        <taxon>Polyporales</taxon>
        <taxon>Polyporaceae</taxon>
        <taxon>Trametes</taxon>
    </lineage>
</organism>
<dbReference type="InterPro" id="IPR016169">
    <property type="entry name" value="FAD-bd_PCMH_sub2"/>
</dbReference>
<dbReference type="InterPro" id="IPR016171">
    <property type="entry name" value="Vanillyl_alc_oxidase_C-sub2"/>
</dbReference>
<dbReference type="InterPro" id="IPR016166">
    <property type="entry name" value="FAD-bd_PCMH"/>
</dbReference>
<dbReference type="EC" id="1.1.3.37" evidence="5 11"/>
<dbReference type="PANTHER" id="PTHR43762:SF1">
    <property type="entry name" value="D-ARABINONO-1,4-LACTONE OXIDASE"/>
    <property type="match status" value="1"/>
</dbReference>
<reference evidence="13 14" key="1">
    <citation type="submission" date="2016-10" db="EMBL/GenBank/DDBJ databases">
        <title>Genome sequence of the basidiomycete white-rot fungus Trametes pubescens.</title>
        <authorList>
            <person name="Makela M.R."/>
            <person name="Granchi Z."/>
            <person name="Peng M."/>
            <person name="De Vries R.P."/>
            <person name="Grigoriev I."/>
            <person name="Riley R."/>
            <person name="Hilden K."/>
        </authorList>
    </citation>
    <scope>NUCLEOTIDE SEQUENCE [LARGE SCALE GENOMIC DNA]</scope>
    <source>
        <strain evidence="13 14">FBCC735</strain>
    </source>
</reference>
<name>A0A1M2VXN0_TRAPU</name>
<keyword evidence="14" id="KW-1185">Reference proteome</keyword>
<evidence type="ECO:0000256" key="9">
    <source>
        <dbReference type="ARBA" id="ARBA00023136"/>
    </source>
</evidence>
<dbReference type="PANTHER" id="PTHR43762">
    <property type="entry name" value="L-GULONOLACTONE OXIDASE"/>
    <property type="match status" value="1"/>
</dbReference>
<keyword evidence="6 11" id="KW-0285">Flavoprotein</keyword>
<evidence type="ECO:0000256" key="3">
    <source>
        <dbReference type="ARBA" id="ARBA00005083"/>
    </source>
</evidence>
<comment type="pathway">
    <text evidence="3 11">Cofactor biosynthesis; D-erythroascorbate biosynthesis; dehydro-D-arabinono-1,4-lactone from D-arabinose: step 2/2.</text>
</comment>
<dbReference type="InterPro" id="IPR006094">
    <property type="entry name" value="Oxid_FAD_bind_N"/>
</dbReference>
<feature type="domain" description="FAD-binding PCMH-type" evidence="12">
    <location>
        <begin position="52"/>
        <end position="222"/>
    </location>
</feature>
<dbReference type="InterPro" id="IPR036318">
    <property type="entry name" value="FAD-bd_PCMH-like_sf"/>
</dbReference>
<keyword evidence="9" id="KW-0472">Membrane</keyword>
<dbReference type="UniPathway" id="UPA00771">
    <property type="reaction ID" value="UER00766"/>
</dbReference>
<dbReference type="Gene3D" id="3.30.70.2520">
    <property type="match status" value="1"/>
</dbReference>
<dbReference type="AlphaFoldDB" id="A0A1M2VXN0"/>
<comment type="caution">
    <text evidence="13">The sequence shown here is derived from an EMBL/GenBank/DDBJ whole genome shotgun (WGS) entry which is preliminary data.</text>
</comment>
<dbReference type="Proteomes" id="UP000184267">
    <property type="component" value="Unassembled WGS sequence"/>
</dbReference>
<comment type="catalytic activity">
    <reaction evidence="11">
        <text>D-arabinono-1,4-lactone + O2 = dehydro-D-arabinono-1,4-lactone + H2O2 + H(+)</text>
        <dbReference type="Rhea" id="RHEA:23756"/>
        <dbReference type="ChEBI" id="CHEBI:15378"/>
        <dbReference type="ChEBI" id="CHEBI:15379"/>
        <dbReference type="ChEBI" id="CHEBI:16240"/>
        <dbReference type="ChEBI" id="CHEBI:16292"/>
        <dbReference type="ChEBI" id="CHEBI:58277"/>
        <dbReference type="EC" id="1.1.3.37"/>
    </reaction>
</comment>
<evidence type="ECO:0000256" key="8">
    <source>
        <dbReference type="ARBA" id="ARBA00023002"/>
    </source>
</evidence>
<dbReference type="GO" id="GO:0071949">
    <property type="term" value="F:FAD binding"/>
    <property type="evidence" value="ECO:0007669"/>
    <property type="project" value="UniProtKB-UniRule"/>
</dbReference>
<dbReference type="EMBL" id="MNAD01000493">
    <property type="protein sequence ID" value="OJT12359.1"/>
    <property type="molecule type" value="Genomic_DNA"/>
</dbReference>
<dbReference type="InterPro" id="IPR016167">
    <property type="entry name" value="FAD-bd_PCMH_sub1"/>
</dbReference>
<dbReference type="STRING" id="154538.A0A1M2VXN0"/>
<dbReference type="GO" id="GO:0003885">
    <property type="term" value="F:D-arabinono-1,4-lactone oxidase activity"/>
    <property type="evidence" value="ECO:0007669"/>
    <property type="project" value="UniProtKB-UniRule"/>
</dbReference>
<comment type="similarity">
    <text evidence="4 11">Belongs to the oxygen-dependent FAD-linked oxidoreductase family.</text>
</comment>
<comment type="subcellular location">
    <subcellularLocation>
        <location evidence="2">Membrane</location>
    </subcellularLocation>
    <subcellularLocation>
        <location evidence="11">Mitochondrion membrane</location>
    </subcellularLocation>
</comment>
<evidence type="ECO:0000256" key="5">
    <source>
        <dbReference type="ARBA" id="ARBA00013136"/>
    </source>
</evidence>
<dbReference type="InterPro" id="IPR007173">
    <property type="entry name" value="ALO_C"/>
</dbReference>
<keyword evidence="11" id="KW-0496">Mitochondrion</keyword>
<evidence type="ECO:0000256" key="4">
    <source>
        <dbReference type="ARBA" id="ARBA00005466"/>
    </source>
</evidence>
<dbReference type="PROSITE" id="PS51387">
    <property type="entry name" value="FAD_PCMH"/>
    <property type="match status" value="1"/>
</dbReference>
<accession>A0A1M2VXN0</accession>
<dbReference type="Gene3D" id="3.30.465.10">
    <property type="match status" value="1"/>
</dbReference>
<dbReference type="NCBIfam" id="TIGR01678">
    <property type="entry name" value="FAD_lactone_ox"/>
    <property type="match status" value="1"/>
</dbReference>
<dbReference type="Gene3D" id="1.10.45.10">
    <property type="entry name" value="Vanillyl-alcohol Oxidase, Chain A, domain 4"/>
    <property type="match status" value="1"/>
</dbReference>
<dbReference type="InterPro" id="IPR010031">
    <property type="entry name" value="FAD_lactone_oxidase-like"/>
</dbReference>
<dbReference type="Gene3D" id="3.30.43.10">
    <property type="entry name" value="Uridine Diphospho-n-acetylenolpyruvylglucosamine Reductase, domain 2"/>
    <property type="match status" value="1"/>
</dbReference>
<dbReference type="OMA" id="YPRFGEF"/>
<dbReference type="GO" id="GO:0031966">
    <property type="term" value="C:mitochondrial membrane"/>
    <property type="evidence" value="ECO:0007669"/>
    <property type="project" value="UniProtKB-SubCell"/>
</dbReference>
<dbReference type="Pfam" id="PF01565">
    <property type="entry name" value="FAD_binding_4"/>
    <property type="match status" value="1"/>
</dbReference>
<evidence type="ECO:0000256" key="6">
    <source>
        <dbReference type="ARBA" id="ARBA00022630"/>
    </source>
</evidence>
<protein>
    <recommendedName>
        <fullName evidence="5 11">D-arabinono-1,4-lactone oxidase</fullName>
        <shortName evidence="11">ALO</shortName>
        <ecNumber evidence="5 11">1.1.3.37</ecNumber>
    </recommendedName>
    <alternativeName>
        <fullName evidence="10 11">L-galactono-gamma-lactone oxidase</fullName>
    </alternativeName>
</protein>